<accession>A0A699RC21</accession>
<name>A0A699RC21_TANCI</name>
<proteinExistence type="predicted"/>
<evidence type="ECO:0000313" key="1">
    <source>
        <dbReference type="EMBL" id="GFC82657.1"/>
    </source>
</evidence>
<protein>
    <submittedName>
        <fullName evidence="1">Uncharacterized protein</fullName>
    </submittedName>
</protein>
<sequence>AIRTNLVYQDYDKKKKDVHRIMVDVVAILELGLVLRREAFEVESKRGSENLF</sequence>
<comment type="caution">
    <text evidence="1">The sequence shown here is derived from an EMBL/GenBank/DDBJ whole genome shotgun (WGS) entry which is preliminary data.</text>
</comment>
<organism evidence="1">
    <name type="scientific">Tanacetum cinerariifolium</name>
    <name type="common">Dalmatian daisy</name>
    <name type="synonym">Chrysanthemum cinerariifolium</name>
    <dbReference type="NCBI Taxonomy" id="118510"/>
    <lineage>
        <taxon>Eukaryota</taxon>
        <taxon>Viridiplantae</taxon>
        <taxon>Streptophyta</taxon>
        <taxon>Embryophyta</taxon>
        <taxon>Tracheophyta</taxon>
        <taxon>Spermatophyta</taxon>
        <taxon>Magnoliopsida</taxon>
        <taxon>eudicotyledons</taxon>
        <taxon>Gunneridae</taxon>
        <taxon>Pentapetalae</taxon>
        <taxon>asterids</taxon>
        <taxon>campanulids</taxon>
        <taxon>Asterales</taxon>
        <taxon>Asteraceae</taxon>
        <taxon>Asteroideae</taxon>
        <taxon>Anthemideae</taxon>
        <taxon>Anthemidinae</taxon>
        <taxon>Tanacetum</taxon>
    </lineage>
</organism>
<reference evidence="1" key="1">
    <citation type="journal article" date="2019" name="Sci. Rep.">
        <title>Draft genome of Tanacetum cinerariifolium, the natural source of mosquito coil.</title>
        <authorList>
            <person name="Yamashiro T."/>
            <person name="Shiraishi A."/>
            <person name="Satake H."/>
            <person name="Nakayama K."/>
        </authorList>
    </citation>
    <scope>NUCLEOTIDE SEQUENCE</scope>
</reference>
<dbReference type="EMBL" id="BKCJ011085623">
    <property type="protein sequence ID" value="GFC82657.1"/>
    <property type="molecule type" value="Genomic_DNA"/>
</dbReference>
<dbReference type="AlphaFoldDB" id="A0A699RC21"/>
<feature type="non-terminal residue" evidence="1">
    <location>
        <position position="1"/>
    </location>
</feature>
<gene>
    <name evidence="1" type="ORF">Tci_854627</name>
</gene>